<organism evidence="6 7">
    <name type="scientific">Hibiscus sabdariffa</name>
    <name type="common">roselle</name>
    <dbReference type="NCBI Taxonomy" id="183260"/>
    <lineage>
        <taxon>Eukaryota</taxon>
        <taxon>Viridiplantae</taxon>
        <taxon>Streptophyta</taxon>
        <taxon>Embryophyta</taxon>
        <taxon>Tracheophyta</taxon>
        <taxon>Spermatophyta</taxon>
        <taxon>Magnoliopsida</taxon>
        <taxon>eudicotyledons</taxon>
        <taxon>Gunneridae</taxon>
        <taxon>Pentapetalae</taxon>
        <taxon>rosids</taxon>
        <taxon>malvids</taxon>
        <taxon>Malvales</taxon>
        <taxon>Malvaceae</taxon>
        <taxon>Malvoideae</taxon>
        <taxon>Hibiscus</taxon>
    </lineage>
</organism>
<evidence type="ECO:0000256" key="2">
    <source>
        <dbReference type="ARBA" id="ARBA00024341"/>
    </source>
</evidence>
<evidence type="ECO:0000256" key="4">
    <source>
        <dbReference type="SAM" id="MobiDB-lite"/>
    </source>
</evidence>
<feature type="region of interest" description="Disordered" evidence="4">
    <location>
        <begin position="453"/>
        <end position="485"/>
    </location>
</feature>
<reference evidence="6 7" key="1">
    <citation type="journal article" date="2024" name="G3 (Bethesda)">
        <title>Genome assembly of Hibiscus sabdariffa L. provides insights into metabolisms of medicinal natural products.</title>
        <authorList>
            <person name="Kim T."/>
        </authorList>
    </citation>
    <scope>NUCLEOTIDE SEQUENCE [LARGE SCALE GENOMIC DNA]</scope>
    <source>
        <strain evidence="6">TK-2024</strain>
        <tissue evidence="6">Old leaves</tissue>
    </source>
</reference>
<evidence type="ECO:0000256" key="1">
    <source>
        <dbReference type="ARBA" id="ARBA00022860"/>
    </source>
</evidence>
<dbReference type="InterPro" id="IPR000048">
    <property type="entry name" value="IQ_motif_EF-hand-BS"/>
</dbReference>
<feature type="region of interest" description="Disordered" evidence="4">
    <location>
        <begin position="379"/>
        <end position="418"/>
    </location>
</feature>
<dbReference type="PROSITE" id="PS50096">
    <property type="entry name" value="IQ"/>
    <property type="match status" value="1"/>
</dbReference>
<dbReference type="PANTHER" id="PTHR32295:SF113">
    <property type="entry name" value="PROTEIN IQ-DOMAIN 14"/>
    <property type="match status" value="1"/>
</dbReference>
<dbReference type="CDD" id="cd23767">
    <property type="entry name" value="IQCD"/>
    <property type="match status" value="1"/>
</dbReference>
<dbReference type="PANTHER" id="PTHR32295">
    <property type="entry name" value="IQ-DOMAIN 5-RELATED"/>
    <property type="match status" value="1"/>
</dbReference>
<feature type="domain" description="DUF4005" evidence="5">
    <location>
        <begin position="435"/>
        <end position="490"/>
    </location>
</feature>
<feature type="compositionally biased region" description="Basic residues" evidence="4">
    <location>
        <begin position="49"/>
        <end position="58"/>
    </location>
</feature>
<feature type="region of interest" description="Disordered" evidence="4">
    <location>
        <begin position="33"/>
        <end position="71"/>
    </location>
</feature>
<feature type="region of interest" description="Disordered" evidence="4">
    <location>
        <begin position="91"/>
        <end position="167"/>
    </location>
</feature>
<keyword evidence="7" id="KW-1185">Reference proteome</keyword>
<feature type="compositionally biased region" description="Basic and acidic residues" evidence="4">
    <location>
        <begin position="33"/>
        <end position="48"/>
    </location>
</feature>
<keyword evidence="1" id="KW-0112">Calmodulin-binding</keyword>
<feature type="region of interest" description="Disordered" evidence="4">
    <location>
        <begin position="335"/>
        <end position="366"/>
    </location>
</feature>
<evidence type="ECO:0000313" key="6">
    <source>
        <dbReference type="EMBL" id="KAK9030079.1"/>
    </source>
</evidence>
<comment type="caution">
    <text evidence="6">The sequence shown here is derived from an EMBL/GenBank/DDBJ whole genome shotgun (WGS) entry which is preliminary data.</text>
</comment>
<dbReference type="EMBL" id="JBBPBN010000010">
    <property type="protein sequence ID" value="KAK9030079.1"/>
    <property type="molecule type" value="Genomic_DNA"/>
</dbReference>
<proteinExistence type="inferred from homology"/>
<dbReference type="Pfam" id="PF00612">
    <property type="entry name" value="IQ"/>
    <property type="match status" value="1"/>
</dbReference>
<feature type="region of interest" description="Disordered" evidence="4">
    <location>
        <begin position="499"/>
        <end position="519"/>
    </location>
</feature>
<dbReference type="Proteomes" id="UP001396334">
    <property type="component" value="Unassembled WGS sequence"/>
</dbReference>
<feature type="compositionally biased region" description="Polar residues" evidence="4">
    <location>
        <begin position="503"/>
        <end position="519"/>
    </location>
</feature>
<feature type="compositionally biased region" description="Low complexity" evidence="4">
    <location>
        <begin position="126"/>
        <end position="150"/>
    </location>
</feature>
<feature type="compositionally biased region" description="Polar residues" evidence="4">
    <location>
        <begin position="379"/>
        <end position="396"/>
    </location>
</feature>
<evidence type="ECO:0000256" key="3">
    <source>
        <dbReference type="ARBA" id="ARBA00024378"/>
    </source>
</evidence>
<dbReference type="SMART" id="SM00015">
    <property type="entry name" value="IQ"/>
    <property type="match status" value="1"/>
</dbReference>
<evidence type="ECO:0000313" key="7">
    <source>
        <dbReference type="Proteomes" id="UP001396334"/>
    </source>
</evidence>
<dbReference type="Pfam" id="PF13178">
    <property type="entry name" value="DUF4005"/>
    <property type="match status" value="1"/>
</dbReference>
<name>A0ABR2SYM0_9ROSI</name>
<dbReference type="InterPro" id="IPR025064">
    <property type="entry name" value="DUF4005"/>
</dbReference>
<protein>
    <recommendedName>
        <fullName evidence="5">DUF4005 domain-containing protein</fullName>
    </recommendedName>
</protein>
<comment type="similarity">
    <text evidence="2">Belongs to the IQD family.</text>
</comment>
<accession>A0ABR2SYM0</accession>
<gene>
    <name evidence="6" type="ORF">V6N11_031513</name>
</gene>
<sequence length="544" mass="60395">MFLGEGVDRKSNAGSMGKKGSWFSAIKRVFIPHSKEKLSNESDKTSGKEKKKKGLGKLRHGETNSFIPLFREPSSIEKILGEAEREQKIVFRPPTPPEQLTTPPFVPHNASSPPGPSQRIASPTIASPRAASPRTASPPRAASPKAAPPKVVRPRPEPTLRNHHASATKIQAAYRGYMARRSFRAWKGLVRLQGVVRGQNVKRQTTTAMKHMQLLVRVQSQIQSRRIQMLENQARQQAQFKNDKEMESTLGKFTFGQASEVGNEDWDDSLLTKEEIEARMQRKVEAVIKRERAMAYAYSHQLWKATPKSVHAGVSDIRTRGPWWWNWLERQLSSSNAPEGQGMKDFHLTPPRPNSELKPSPKPVLSSKQHQFMLDNMDTLTPTSTRSTMLPTTRPMQTPPGRILQGSSSGLSKYSRLRDSGADSSFDLPLKDDDSLTSCPPFSVPNYMTPTVSAKAKARGNSSPKDMFMGTPGSETSKRRRSFPLTQGIGSFKWSKGSLFSGKDSSSQRGLSKNGSLQSIGNLSVDSTVSMPATVGRKQFNRFV</sequence>
<evidence type="ECO:0000259" key="5">
    <source>
        <dbReference type="Pfam" id="PF13178"/>
    </source>
</evidence>
<dbReference type="Gene3D" id="1.20.5.190">
    <property type="match status" value="1"/>
</dbReference>
<comment type="subunit">
    <text evidence="3">Binds to multiple calmodulin (CaM) in the presence of Ca(2+) and CaM-like proteins.</text>
</comment>